<dbReference type="UniPathway" id="UPA00606"/>
<dbReference type="Pfam" id="PF01048">
    <property type="entry name" value="PNP_UDP_1"/>
    <property type="match status" value="1"/>
</dbReference>
<feature type="binding site" evidence="6">
    <location>
        <position position="240"/>
    </location>
    <ligand>
        <name>a purine D-ribonucleoside</name>
        <dbReference type="ChEBI" id="CHEBI:142355"/>
    </ligand>
</feature>
<dbReference type="NCBIfam" id="NF006054">
    <property type="entry name" value="PRK08202.1"/>
    <property type="match status" value="1"/>
</dbReference>
<dbReference type="InterPro" id="IPR035994">
    <property type="entry name" value="Nucleoside_phosphorylase_sf"/>
</dbReference>
<feature type="binding site" evidence="6">
    <location>
        <position position="198"/>
    </location>
    <ligand>
        <name>a purine D-ribonucleoside</name>
        <dbReference type="ChEBI" id="CHEBI:142355"/>
    </ligand>
</feature>
<dbReference type="RefSeq" id="WP_106134420.1">
    <property type="nucleotide sequence ID" value="NZ_PVTR01000008.1"/>
</dbReference>
<sequence>MQQTNISYTKRFKAARDFLFQRTEERADLVIILGSGLGRLLDEVEVIKSFPYADIPFFPISTVEGHSGELVLGRFEERLVWFMNGRFHFYEGYDMDEVVFPLRVLNGLGVKNLVVTNAAGGLNPDFNAGDLMLIQDIINLFPGNPLRGQNHDELGPRFPDMSEPLDLEWSKKAKQHALRLKIELREGVYAGVPGPKLESKAEVKYLRILGADAVGMSTVPEIIAAHHMSMSILAISVITNESIPEVAKEFTHNEVVKVANLAGEKLVSLLKGVIWQ</sequence>
<dbReference type="PANTHER" id="PTHR11904">
    <property type="entry name" value="METHYLTHIOADENOSINE/PURINE NUCLEOSIDE PHOSPHORYLASE"/>
    <property type="match status" value="1"/>
</dbReference>
<dbReference type="PANTHER" id="PTHR11904:SF9">
    <property type="entry name" value="PURINE NUCLEOSIDE PHOSPHORYLASE-RELATED"/>
    <property type="match status" value="1"/>
</dbReference>
<dbReference type="InterPro" id="IPR011268">
    <property type="entry name" value="Purine_phosphorylase"/>
</dbReference>
<feature type="binding site" evidence="6">
    <location>
        <position position="217"/>
    </location>
    <ligand>
        <name>phosphate</name>
        <dbReference type="ChEBI" id="CHEBI:43474"/>
    </ligand>
</feature>
<dbReference type="SUPFAM" id="SSF53167">
    <property type="entry name" value="Purine and uridine phosphorylases"/>
    <property type="match status" value="1"/>
</dbReference>
<dbReference type="EC" id="2.4.2.1" evidence="5"/>
<feature type="binding site" evidence="6">
    <location>
        <position position="66"/>
    </location>
    <ligand>
        <name>phosphate</name>
        <dbReference type="ChEBI" id="CHEBI:43474"/>
    </ligand>
</feature>
<comment type="function">
    <text evidence="5">The purine nucleoside phosphorylases catalyze the phosphorolytic breakdown of the N-glycosidic bond in the beta-(deoxy)ribonucleoside molecules, with the formation of the corresponding free purine bases and pentose-1-phosphate.</text>
</comment>
<dbReference type="GO" id="GO:0005737">
    <property type="term" value="C:cytoplasm"/>
    <property type="evidence" value="ECO:0007669"/>
    <property type="project" value="TreeGrafter"/>
</dbReference>
<dbReference type="NCBIfam" id="TIGR01700">
    <property type="entry name" value="PNPH"/>
    <property type="match status" value="1"/>
</dbReference>
<dbReference type="GO" id="GO:0009116">
    <property type="term" value="P:nucleoside metabolic process"/>
    <property type="evidence" value="ECO:0007669"/>
    <property type="project" value="InterPro"/>
</dbReference>
<feature type="binding site" evidence="6">
    <location>
        <begin position="86"/>
        <end position="88"/>
    </location>
    <ligand>
        <name>phosphate</name>
        <dbReference type="ChEBI" id="CHEBI:43474"/>
    </ligand>
</feature>
<dbReference type="GO" id="GO:0004731">
    <property type="term" value="F:purine-nucleoside phosphorylase activity"/>
    <property type="evidence" value="ECO:0007669"/>
    <property type="project" value="UniProtKB-EC"/>
</dbReference>
<feature type="binding site" evidence="6">
    <location>
        <position position="118"/>
    </location>
    <ligand>
        <name>phosphate</name>
        <dbReference type="ChEBI" id="CHEBI:43474"/>
    </ligand>
</feature>
<reference evidence="8 9" key="1">
    <citation type="submission" date="2018-03" db="EMBL/GenBank/DDBJ databases">
        <title>Genomic Encyclopedia of Archaeal and Bacterial Type Strains, Phase II (KMG-II): from individual species to whole genera.</title>
        <authorList>
            <person name="Goeker M."/>
        </authorList>
    </citation>
    <scope>NUCLEOTIDE SEQUENCE [LARGE SCALE GENOMIC DNA]</scope>
    <source>
        <strain evidence="8 9">DSM 27929</strain>
    </source>
</reference>
<evidence type="ECO:0000313" key="9">
    <source>
        <dbReference type="Proteomes" id="UP000238157"/>
    </source>
</evidence>
<evidence type="ECO:0000256" key="4">
    <source>
        <dbReference type="ARBA" id="ARBA00022679"/>
    </source>
</evidence>
<dbReference type="Gene3D" id="3.40.50.1580">
    <property type="entry name" value="Nucleoside phosphorylase domain"/>
    <property type="match status" value="1"/>
</dbReference>
<evidence type="ECO:0000313" key="8">
    <source>
        <dbReference type="EMBL" id="PRY86692.1"/>
    </source>
</evidence>
<keyword evidence="9" id="KW-1185">Reference proteome</keyword>
<dbReference type="Proteomes" id="UP000238157">
    <property type="component" value="Unassembled WGS sequence"/>
</dbReference>
<evidence type="ECO:0000256" key="6">
    <source>
        <dbReference type="PIRSR" id="PIRSR000477-2"/>
    </source>
</evidence>
<evidence type="ECO:0000256" key="5">
    <source>
        <dbReference type="PIRNR" id="PIRNR000477"/>
    </source>
</evidence>
<dbReference type="EMBL" id="PVTR01000008">
    <property type="protein sequence ID" value="PRY86692.1"/>
    <property type="molecule type" value="Genomic_DNA"/>
</dbReference>
<organism evidence="8 9">
    <name type="scientific">Mongoliibacter ruber</name>
    <dbReference type="NCBI Taxonomy" id="1750599"/>
    <lineage>
        <taxon>Bacteria</taxon>
        <taxon>Pseudomonadati</taxon>
        <taxon>Bacteroidota</taxon>
        <taxon>Cytophagia</taxon>
        <taxon>Cytophagales</taxon>
        <taxon>Cyclobacteriaceae</taxon>
        <taxon>Mongoliibacter</taxon>
    </lineage>
</organism>
<keyword evidence="4 5" id="KW-0808">Transferase</keyword>
<dbReference type="AlphaFoldDB" id="A0A2T0WJ61"/>
<dbReference type="OrthoDB" id="1523230at2"/>
<gene>
    <name evidence="8" type="ORF">CLW00_108183</name>
</gene>
<evidence type="ECO:0000256" key="1">
    <source>
        <dbReference type="ARBA" id="ARBA00005058"/>
    </source>
</evidence>
<dbReference type="InterPro" id="IPR000845">
    <property type="entry name" value="Nucleoside_phosphorylase_d"/>
</dbReference>
<proteinExistence type="inferred from homology"/>
<evidence type="ECO:0000259" key="7">
    <source>
        <dbReference type="Pfam" id="PF01048"/>
    </source>
</evidence>
<dbReference type="NCBIfam" id="TIGR01697">
    <property type="entry name" value="PNPH-PUNA-XAPA"/>
    <property type="match status" value="1"/>
</dbReference>
<comment type="caution">
    <text evidence="8">The sequence shown here is derived from an EMBL/GenBank/DDBJ whole genome shotgun (WGS) entry which is preliminary data.</text>
</comment>
<evidence type="ECO:0000256" key="2">
    <source>
        <dbReference type="ARBA" id="ARBA00006751"/>
    </source>
</evidence>
<evidence type="ECO:0000256" key="3">
    <source>
        <dbReference type="ARBA" id="ARBA00022676"/>
    </source>
</evidence>
<protein>
    <recommendedName>
        <fullName evidence="5">Purine nucleoside phosphorylase</fullName>
        <ecNumber evidence="5">2.4.2.1</ecNumber>
    </recommendedName>
    <alternativeName>
        <fullName evidence="5">Inosine-guanosine phosphorylase</fullName>
    </alternativeName>
</protein>
<keyword evidence="3 5" id="KW-0328">Glycosyltransferase</keyword>
<dbReference type="InterPro" id="IPR011270">
    <property type="entry name" value="Pur_Nuc_Pase_Ino/Guo-sp"/>
</dbReference>
<accession>A0A2T0WJ61</accession>
<dbReference type="CDD" id="cd09009">
    <property type="entry name" value="PNP-EcPNPII_like"/>
    <property type="match status" value="1"/>
</dbReference>
<dbReference type="PIRSF" id="PIRSF000477">
    <property type="entry name" value="PurNPase"/>
    <property type="match status" value="1"/>
</dbReference>
<name>A0A2T0WJ61_9BACT</name>
<feature type="binding site" evidence="6">
    <location>
        <position position="35"/>
    </location>
    <ligand>
        <name>phosphate</name>
        <dbReference type="ChEBI" id="CHEBI:43474"/>
    </ligand>
</feature>
<feature type="domain" description="Nucleoside phosphorylase" evidence="7">
    <location>
        <begin position="29"/>
        <end position="274"/>
    </location>
</feature>
<comment type="pathway">
    <text evidence="1 5">Purine metabolism; purine nucleoside salvage.</text>
</comment>
<comment type="similarity">
    <text evidence="2 5">Belongs to the PNP/MTAP phosphorylase family.</text>
</comment>